<dbReference type="GO" id="GO:0006281">
    <property type="term" value="P:DNA repair"/>
    <property type="evidence" value="ECO:0007669"/>
    <property type="project" value="TreeGrafter"/>
</dbReference>
<dbReference type="InterPro" id="IPR003959">
    <property type="entry name" value="ATPase_AAA_core"/>
</dbReference>
<dbReference type="GO" id="GO:0006261">
    <property type="term" value="P:DNA-templated DNA replication"/>
    <property type="evidence" value="ECO:0007669"/>
    <property type="project" value="TreeGrafter"/>
</dbReference>
<dbReference type="PANTHER" id="PTHR11669">
    <property type="entry name" value="REPLICATION FACTOR C / DNA POLYMERASE III GAMMA-TAU SUBUNIT"/>
    <property type="match status" value="1"/>
</dbReference>
<comment type="similarity">
    <text evidence="1">Belongs to the activator 1 small subunits family.</text>
</comment>
<dbReference type="PANTHER" id="PTHR11669:SF9">
    <property type="entry name" value="REPLICATION FACTOR C SUBUNIT 5"/>
    <property type="match status" value="1"/>
</dbReference>
<dbReference type="Proteomes" id="UP001165082">
    <property type="component" value="Unassembled WGS sequence"/>
</dbReference>
<sequence length="159" mass="18022">MQEVALPWVEKYRPSSLTDLVAHEEIISVLTKLIESDKLPHLLLYGPPGTGKTSTIIAMAKKMYGEKKYKGMVLELNASDERGIDVVRNQIREFAGTRQLFSSGTKLILLDECDAMTSDAQFALRRIIEKYSTSTRFCLICNYVSKIIPALQSRCTRFR</sequence>
<keyword evidence="7" id="KW-1185">Reference proteome</keyword>
<dbReference type="GO" id="GO:0005634">
    <property type="term" value="C:nucleus"/>
    <property type="evidence" value="ECO:0007669"/>
    <property type="project" value="TreeGrafter"/>
</dbReference>
<dbReference type="SMART" id="SM00382">
    <property type="entry name" value="AAA"/>
    <property type="match status" value="1"/>
</dbReference>
<evidence type="ECO:0000313" key="7">
    <source>
        <dbReference type="Proteomes" id="UP001165082"/>
    </source>
</evidence>
<feature type="domain" description="AAA+ ATPase" evidence="5">
    <location>
        <begin position="38"/>
        <end position="154"/>
    </location>
</feature>
<evidence type="ECO:0000313" key="6">
    <source>
        <dbReference type="EMBL" id="GMI10300.1"/>
    </source>
</evidence>
<dbReference type="CDD" id="cd00009">
    <property type="entry name" value="AAA"/>
    <property type="match status" value="1"/>
</dbReference>
<keyword evidence="3" id="KW-0547">Nucleotide-binding</keyword>
<dbReference type="InterPro" id="IPR050238">
    <property type="entry name" value="DNA_Rep/Repair_Clamp_Loader"/>
</dbReference>
<reference evidence="6" key="1">
    <citation type="submission" date="2022-07" db="EMBL/GenBank/DDBJ databases">
        <title>Genome analysis of Parmales, a sister group of diatoms, reveals the evolutionary specialization of diatoms from phago-mixotrophs to photoautotrophs.</title>
        <authorList>
            <person name="Ban H."/>
            <person name="Sato S."/>
            <person name="Yoshikawa S."/>
            <person name="Kazumasa Y."/>
            <person name="Nakamura Y."/>
            <person name="Ichinomiya M."/>
            <person name="Saitoh K."/>
            <person name="Sato N."/>
            <person name="Blanc-Mathieu R."/>
            <person name="Endo H."/>
            <person name="Kuwata A."/>
            <person name="Ogata H."/>
        </authorList>
    </citation>
    <scope>NUCLEOTIDE SEQUENCE</scope>
</reference>
<evidence type="ECO:0000256" key="2">
    <source>
        <dbReference type="ARBA" id="ARBA00022705"/>
    </source>
</evidence>
<keyword evidence="2" id="KW-0235">DNA replication</keyword>
<dbReference type="GO" id="GO:0016887">
    <property type="term" value="F:ATP hydrolysis activity"/>
    <property type="evidence" value="ECO:0007669"/>
    <property type="project" value="InterPro"/>
</dbReference>
<proteinExistence type="inferred from homology"/>
<evidence type="ECO:0000256" key="1">
    <source>
        <dbReference type="ARBA" id="ARBA00005378"/>
    </source>
</evidence>
<protein>
    <recommendedName>
        <fullName evidence="5">AAA+ ATPase domain-containing protein</fullName>
    </recommendedName>
</protein>
<keyword evidence="4" id="KW-0067">ATP-binding</keyword>
<evidence type="ECO:0000256" key="4">
    <source>
        <dbReference type="ARBA" id="ARBA00022840"/>
    </source>
</evidence>
<evidence type="ECO:0000259" key="5">
    <source>
        <dbReference type="SMART" id="SM00382"/>
    </source>
</evidence>
<dbReference type="InterPro" id="IPR027417">
    <property type="entry name" value="P-loop_NTPase"/>
</dbReference>
<accession>A0A9W7FDR9</accession>
<gene>
    <name evidence="6" type="ORF">TrRE_jg11793</name>
</gene>
<dbReference type="EMBL" id="BRXZ01000368">
    <property type="protein sequence ID" value="GMI10300.1"/>
    <property type="molecule type" value="Genomic_DNA"/>
</dbReference>
<name>A0A9W7FDR9_9STRA</name>
<dbReference type="Pfam" id="PF00004">
    <property type="entry name" value="AAA"/>
    <property type="match status" value="1"/>
</dbReference>
<dbReference type="GO" id="GO:0005524">
    <property type="term" value="F:ATP binding"/>
    <property type="evidence" value="ECO:0007669"/>
    <property type="project" value="UniProtKB-KW"/>
</dbReference>
<dbReference type="AlphaFoldDB" id="A0A9W7FDR9"/>
<dbReference type="GO" id="GO:0003689">
    <property type="term" value="F:DNA clamp loader activity"/>
    <property type="evidence" value="ECO:0007669"/>
    <property type="project" value="TreeGrafter"/>
</dbReference>
<dbReference type="OrthoDB" id="10254700at2759"/>
<organism evidence="6 7">
    <name type="scientific">Triparma retinervis</name>
    <dbReference type="NCBI Taxonomy" id="2557542"/>
    <lineage>
        <taxon>Eukaryota</taxon>
        <taxon>Sar</taxon>
        <taxon>Stramenopiles</taxon>
        <taxon>Ochrophyta</taxon>
        <taxon>Bolidophyceae</taxon>
        <taxon>Parmales</taxon>
        <taxon>Triparmaceae</taxon>
        <taxon>Triparma</taxon>
    </lineage>
</organism>
<dbReference type="FunFam" id="3.40.50.300:FF:000129">
    <property type="entry name" value="Replication factor C subunit 5"/>
    <property type="match status" value="1"/>
</dbReference>
<dbReference type="Gene3D" id="3.40.50.300">
    <property type="entry name" value="P-loop containing nucleotide triphosphate hydrolases"/>
    <property type="match status" value="1"/>
</dbReference>
<dbReference type="SUPFAM" id="SSF52540">
    <property type="entry name" value="P-loop containing nucleoside triphosphate hydrolases"/>
    <property type="match status" value="1"/>
</dbReference>
<dbReference type="InterPro" id="IPR003593">
    <property type="entry name" value="AAA+_ATPase"/>
</dbReference>
<evidence type="ECO:0000256" key="3">
    <source>
        <dbReference type="ARBA" id="ARBA00022741"/>
    </source>
</evidence>
<comment type="caution">
    <text evidence="6">The sequence shown here is derived from an EMBL/GenBank/DDBJ whole genome shotgun (WGS) entry which is preliminary data.</text>
</comment>
<dbReference type="GO" id="GO:0005663">
    <property type="term" value="C:DNA replication factor C complex"/>
    <property type="evidence" value="ECO:0007669"/>
    <property type="project" value="TreeGrafter"/>
</dbReference>